<dbReference type="PANTHER" id="PTHR33206">
    <property type="entry name" value="PROTEIN CBG10425"/>
    <property type="match status" value="1"/>
</dbReference>
<dbReference type="AlphaFoldDB" id="A0A177WV26"/>
<reference evidence="1 2" key="2">
    <citation type="submission" date="2016-05" db="EMBL/GenBank/DDBJ databases">
        <title>Lineage-specific infection strategies underlie the spectrum of fungal disease in amphibians.</title>
        <authorList>
            <person name="Cuomo C.A."/>
            <person name="Farrer R.A."/>
            <person name="James T."/>
            <person name="Longcore J."/>
            <person name="Birren B."/>
        </authorList>
    </citation>
    <scope>NUCLEOTIDE SEQUENCE [LARGE SCALE GENOMIC DNA]</scope>
    <source>
        <strain evidence="1 2">JEL423</strain>
    </source>
</reference>
<dbReference type="OrthoDB" id="2157854at2759"/>
<name>A0A177WV26_BATDL</name>
<dbReference type="Proteomes" id="UP000077115">
    <property type="component" value="Unassembled WGS sequence"/>
</dbReference>
<proteinExistence type="predicted"/>
<dbReference type="VEuPathDB" id="FungiDB:BDEG_26887"/>
<accession>A0A177WV26</accession>
<evidence type="ECO:0000313" key="1">
    <source>
        <dbReference type="EMBL" id="OAJ43534.1"/>
    </source>
</evidence>
<sequence>MDRTGQEQDEISSVDKFCDIMLMPCIYVIGQDMLCGNHQVIAPYRNIIKHVMAESLFGVIECDITVPNQLWNVFAEMPPIFNNVGLVFNDICAEPQDRVNPNYKCNKLIDSFFGNKVLFHTELLKWYMNKCLDASSVACTVKYECNTLFNAFMDHVSNDMRAGDTNQAYTLHENDNVGQTNYTVHQDINKGDEIRFKKTLFKQSCPVQIGFAVYQLAKL</sequence>
<dbReference type="PANTHER" id="PTHR33206:SF1">
    <property type="entry name" value="DNA-DIRECTED DNA POLYMERASE"/>
    <property type="match status" value="1"/>
</dbReference>
<dbReference type="STRING" id="403673.A0A177WV26"/>
<reference evidence="1 2" key="1">
    <citation type="submission" date="2006-10" db="EMBL/GenBank/DDBJ databases">
        <title>The Genome Sequence of Batrachochytrium dendrobatidis JEL423.</title>
        <authorList>
            <consortium name="The Broad Institute Genome Sequencing Platform"/>
            <person name="Birren B."/>
            <person name="Lander E."/>
            <person name="Galagan J."/>
            <person name="Cuomo C."/>
            <person name="Devon K."/>
            <person name="Jaffe D."/>
            <person name="Butler J."/>
            <person name="Alvarez P."/>
            <person name="Gnerre S."/>
            <person name="Grabherr M."/>
            <person name="Kleber M."/>
            <person name="Mauceli E."/>
            <person name="Brockman W."/>
            <person name="Young S."/>
            <person name="LaButti K."/>
            <person name="Sykes S."/>
            <person name="DeCaprio D."/>
            <person name="Crawford M."/>
            <person name="Koehrsen M."/>
            <person name="Engels R."/>
            <person name="Montgomery P."/>
            <person name="Pearson M."/>
            <person name="Howarth C."/>
            <person name="Larson L."/>
            <person name="White J."/>
            <person name="O'Leary S."/>
            <person name="Kodira C."/>
            <person name="Zeng Q."/>
            <person name="Yandava C."/>
            <person name="Alvarado L."/>
            <person name="Longcore J."/>
            <person name="James T."/>
        </authorList>
    </citation>
    <scope>NUCLEOTIDE SEQUENCE [LARGE SCALE GENOMIC DNA]</scope>
    <source>
        <strain evidence="1 2">JEL423</strain>
    </source>
</reference>
<evidence type="ECO:0000313" key="2">
    <source>
        <dbReference type="Proteomes" id="UP000077115"/>
    </source>
</evidence>
<organism evidence="1 2">
    <name type="scientific">Batrachochytrium dendrobatidis (strain JEL423)</name>
    <dbReference type="NCBI Taxonomy" id="403673"/>
    <lineage>
        <taxon>Eukaryota</taxon>
        <taxon>Fungi</taxon>
        <taxon>Fungi incertae sedis</taxon>
        <taxon>Chytridiomycota</taxon>
        <taxon>Chytridiomycota incertae sedis</taxon>
        <taxon>Chytridiomycetes</taxon>
        <taxon>Rhizophydiales</taxon>
        <taxon>Rhizophydiales incertae sedis</taxon>
        <taxon>Batrachochytrium</taxon>
    </lineage>
</organism>
<gene>
    <name evidence="1" type="ORF">BDEG_26887</name>
</gene>
<dbReference type="EMBL" id="DS022310">
    <property type="protein sequence ID" value="OAJ43534.1"/>
    <property type="molecule type" value="Genomic_DNA"/>
</dbReference>
<protein>
    <submittedName>
        <fullName evidence="1">Uncharacterized protein</fullName>
    </submittedName>
</protein>